<dbReference type="GO" id="GO:0016757">
    <property type="term" value="F:glycosyltransferase activity"/>
    <property type="evidence" value="ECO:0007669"/>
    <property type="project" value="UniProtKB-KW"/>
</dbReference>
<gene>
    <name evidence="5" type="ORF">Q9312_10520</name>
</gene>
<protein>
    <recommendedName>
        <fullName evidence="1">diguanylate cyclase</fullName>
        <ecNumber evidence="1">2.7.7.65</ecNumber>
    </recommendedName>
</protein>
<evidence type="ECO:0000313" key="5">
    <source>
        <dbReference type="EMBL" id="WMS85647.1"/>
    </source>
</evidence>
<dbReference type="GO" id="GO:0052621">
    <property type="term" value="F:diguanylate cyclase activity"/>
    <property type="evidence" value="ECO:0007669"/>
    <property type="project" value="UniProtKB-EC"/>
</dbReference>
<keyword evidence="5" id="KW-0328">Glycosyltransferase</keyword>
<dbReference type="CDD" id="cd01949">
    <property type="entry name" value="GGDEF"/>
    <property type="match status" value="1"/>
</dbReference>
<dbReference type="PANTHER" id="PTHR45138">
    <property type="entry name" value="REGULATORY COMPONENTS OF SENSORY TRANSDUCTION SYSTEM"/>
    <property type="match status" value="1"/>
</dbReference>
<evidence type="ECO:0000259" key="4">
    <source>
        <dbReference type="PROSITE" id="PS50887"/>
    </source>
</evidence>
<reference evidence="5 6" key="1">
    <citation type="submission" date="2023-08" db="EMBL/GenBank/DDBJ databases">
        <title>Pleionea litopenaei sp. nov., isolated from stomach of juvenile Litopenaeus vannamei.</title>
        <authorList>
            <person name="Rho A.M."/>
            <person name="Hwang C.Y."/>
        </authorList>
    </citation>
    <scope>NUCLEOTIDE SEQUENCE [LARGE SCALE GENOMIC DNA]</scope>
    <source>
        <strain evidence="5 6">HL-JVS1</strain>
    </source>
</reference>
<sequence length="246" mass="28147">MNIKMLLAKFALVAYVIIKSLSAFASTEKLLLTSESPVSTLPAPFQLLEPWFIVSVCLMLVIIYLLRVNRRIKRQLNKYTDKNSQLESPNRKQILDTAKLEFNSAQRYKYPLTITIIEIDHFKQELEKSNNSSAKSSSEETAEVFMENFSSICQKIIREQDSFGRYSIEEWLLVFPHTNITEADTILQRIRADISNLCISNEKAATFSAGLTELDEQDITLKDLIKRADDALFIAKEQGRNRSIVS</sequence>
<evidence type="ECO:0000256" key="2">
    <source>
        <dbReference type="ARBA" id="ARBA00034247"/>
    </source>
</evidence>
<feature type="domain" description="GGDEF" evidence="4">
    <location>
        <begin position="110"/>
        <end position="246"/>
    </location>
</feature>
<name>A0AA51RQ85_9GAMM</name>
<accession>A0AA51RQ85</accession>
<dbReference type="EC" id="2.7.7.65" evidence="1"/>
<dbReference type="SMART" id="SM00267">
    <property type="entry name" value="GGDEF"/>
    <property type="match status" value="1"/>
</dbReference>
<dbReference type="InterPro" id="IPR050469">
    <property type="entry name" value="Diguanylate_Cyclase"/>
</dbReference>
<evidence type="ECO:0000313" key="6">
    <source>
        <dbReference type="Proteomes" id="UP001239782"/>
    </source>
</evidence>
<dbReference type="InterPro" id="IPR029787">
    <property type="entry name" value="Nucleotide_cyclase"/>
</dbReference>
<keyword evidence="6" id="KW-1185">Reference proteome</keyword>
<keyword evidence="3" id="KW-0472">Membrane</keyword>
<keyword evidence="5" id="KW-0548">Nucleotidyltransferase</keyword>
<dbReference type="Proteomes" id="UP001239782">
    <property type="component" value="Chromosome"/>
</dbReference>
<keyword evidence="3" id="KW-0812">Transmembrane</keyword>
<dbReference type="PROSITE" id="PS50887">
    <property type="entry name" value="GGDEF"/>
    <property type="match status" value="1"/>
</dbReference>
<dbReference type="KEGG" id="plei:Q9312_10520"/>
<feature type="transmembrane region" description="Helical" evidence="3">
    <location>
        <begin position="49"/>
        <end position="66"/>
    </location>
</feature>
<dbReference type="AlphaFoldDB" id="A0AA51RQ85"/>
<evidence type="ECO:0000256" key="3">
    <source>
        <dbReference type="SAM" id="Phobius"/>
    </source>
</evidence>
<comment type="catalytic activity">
    <reaction evidence="2">
        <text>2 GTP = 3',3'-c-di-GMP + 2 diphosphate</text>
        <dbReference type="Rhea" id="RHEA:24898"/>
        <dbReference type="ChEBI" id="CHEBI:33019"/>
        <dbReference type="ChEBI" id="CHEBI:37565"/>
        <dbReference type="ChEBI" id="CHEBI:58805"/>
        <dbReference type="EC" id="2.7.7.65"/>
    </reaction>
</comment>
<dbReference type="NCBIfam" id="TIGR00254">
    <property type="entry name" value="GGDEF"/>
    <property type="match status" value="1"/>
</dbReference>
<dbReference type="PANTHER" id="PTHR45138:SF9">
    <property type="entry name" value="DIGUANYLATE CYCLASE DGCM-RELATED"/>
    <property type="match status" value="1"/>
</dbReference>
<dbReference type="InterPro" id="IPR000160">
    <property type="entry name" value="GGDEF_dom"/>
</dbReference>
<proteinExistence type="predicted"/>
<dbReference type="SUPFAM" id="SSF55073">
    <property type="entry name" value="Nucleotide cyclase"/>
    <property type="match status" value="1"/>
</dbReference>
<evidence type="ECO:0000256" key="1">
    <source>
        <dbReference type="ARBA" id="ARBA00012528"/>
    </source>
</evidence>
<keyword evidence="3" id="KW-1133">Transmembrane helix</keyword>
<dbReference type="RefSeq" id="WP_309200800.1">
    <property type="nucleotide sequence ID" value="NZ_CP133548.1"/>
</dbReference>
<keyword evidence="5" id="KW-0808">Transferase</keyword>
<dbReference type="InterPro" id="IPR043128">
    <property type="entry name" value="Rev_trsase/Diguanyl_cyclase"/>
</dbReference>
<dbReference type="Gene3D" id="3.30.70.270">
    <property type="match status" value="1"/>
</dbReference>
<dbReference type="EMBL" id="CP133548">
    <property type="protein sequence ID" value="WMS85647.1"/>
    <property type="molecule type" value="Genomic_DNA"/>
</dbReference>
<organism evidence="5 6">
    <name type="scientific">Pleionea litopenaei</name>
    <dbReference type="NCBI Taxonomy" id="3070815"/>
    <lineage>
        <taxon>Bacteria</taxon>
        <taxon>Pseudomonadati</taxon>
        <taxon>Pseudomonadota</taxon>
        <taxon>Gammaproteobacteria</taxon>
        <taxon>Oceanospirillales</taxon>
        <taxon>Pleioneaceae</taxon>
        <taxon>Pleionea</taxon>
    </lineage>
</organism>
<dbReference type="Pfam" id="PF00990">
    <property type="entry name" value="GGDEF"/>
    <property type="match status" value="1"/>
</dbReference>